<evidence type="ECO:0000313" key="1">
    <source>
        <dbReference type="EMBL" id="CAF1369266.1"/>
    </source>
</evidence>
<organism evidence="1 3">
    <name type="scientific">Rotaria sordida</name>
    <dbReference type="NCBI Taxonomy" id="392033"/>
    <lineage>
        <taxon>Eukaryota</taxon>
        <taxon>Metazoa</taxon>
        <taxon>Spiralia</taxon>
        <taxon>Gnathifera</taxon>
        <taxon>Rotifera</taxon>
        <taxon>Eurotatoria</taxon>
        <taxon>Bdelloidea</taxon>
        <taxon>Philodinida</taxon>
        <taxon>Philodinidae</taxon>
        <taxon>Rotaria</taxon>
    </lineage>
</organism>
<reference evidence="1" key="1">
    <citation type="submission" date="2021-02" db="EMBL/GenBank/DDBJ databases">
        <authorList>
            <person name="Nowell W R."/>
        </authorList>
    </citation>
    <scope>NUCLEOTIDE SEQUENCE</scope>
</reference>
<keyword evidence="4" id="KW-1185">Reference proteome</keyword>
<proteinExistence type="predicted"/>
<dbReference type="Proteomes" id="UP000663870">
    <property type="component" value="Unassembled WGS sequence"/>
</dbReference>
<evidence type="ECO:0000313" key="3">
    <source>
        <dbReference type="Proteomes" id="UP000663854"/>
    </source>
</evidence>
<evidence type="ECO:0000313" key="4">
    <source>
        <dbReference type="Proteomes" id="UP000663870"/>
    </source>
</evidence>
<gene>
    <name evidence="2" type="ORF">JXQ802_LOCUS49372</name>
    <name evidence="1" type="ORF">PYM288_LOCUS33274</name>
</gene>
<dbReference type="EMBL" id="CAJNOH010004430">
    <property type="protein sequence ID" value="CAF1369266.1"/>
    <property type="molecule type" value="Genomic_DNA"/>
</dbReference>
<evidence type="ECO:0000313" key="2">
    <source>
        <dbReference type="EMBL" id="CAF1610837.1"/>
    </source>
</evidence>
<accession>A0A815IRV1</accession>
<dbReference type="EMBL" id="CAJNOL010005857">
    <property type="protein sequence ID" value="CAF1610837.1"/>
    <property type="molecule type" value="Genomic_DNA"/>
</dbReference>
<dbReference type="Proteomes" id="UP000663854">
    <property type="component" value="Unassembled WGS sequence"/>
</dbReference>
<protein>
    <submittedName>
        <fullName evidence="1">Uncharacterized protein</fullName>
    </submittedName>
</protein>
<comment type="caution">
    <text evidence="1">The sequence shown here is derived from an EMBL/GenBank/DDBJ whole genome shotgun (WGS) entry which is preliminary data.</text>
</comment>
<sequence length="185" mass="21305">MPLLHIKFEQIKKDKNSIEYQSEESISNTEIYNDQQPQTSNDIISSFKNDLEDIETRLCPGSLGGFIIGTNVSCSGHNYSSQQLSDIISYTSSTDDNENINHNFNWIIIDLGLFIIPTHFTLRHIQDVNDMNSSTTIWIVKNLIENSTVYGQELLYQLHRINIRCSSTTFDHERTISQYVRTHIS</sequence>
<name>A0A815IRV1_9BILA</name>
<dbReference type="AlphaFoldDB" id="A0A815IRV1"/>